<dbReference type="GO" id="GO:0016740">
    <property type="term" value="F:transferase activity"/>
    <property type="evidence" value="ECO:0007669"/>
    <property type="project" value="UniProtKB-KW"/>
</dbReference>
<comment type="caution">
    <text evidence="4">The sequence shown here is derived from an EMBL/GenBank/DDBJ whole genome shotgun (WGS) entry which is preliminary data.</text>
</comment>
<organism evidence="4 5">
    <name type="scientific">Puniceicoccus vermicola</name>
    <dbReference type="NCBI Taxonomy" id="388746"/>
    <lineage>
        <taxon>Bacteria</taxon>
        <taxon>Pseudomonadati</taxon>
        <taxon>Verrucomicrobiota</taxon>
        <taxon>Opitutia</taxon>
        <taxon>Puniceicoccales</taxon>
        <taxon>Puniceicoccaceae</taxon>
        <taxon>Puniceicoccus</taxon>
    </lineage>
</organism>
<accession>A0A7X1AX16</accession>
<dbReference type="GO" id="GO:0008484">
    <property type="term" value="F:sulfuric ester hydrolase activity"/>
    <property type="evidence" value="ECO:0007669"/>
    <property type="project" value="TreeGrafter"/>
</dbReference>
<dbReference type="RefSeq" id="WP_185692309.1">
    <property type="nucleotide sequence ID" value="NZ_JACHVA010000053.1"/>
</dbReference>
<dbReference type="InterPro" id="IPR017850">
    <property type="entry name" value="Alkaline_phosphatase_core_sf"/>
</dbReference>
<dbReference type="GO" id="GO:0005737">
    <property type="term" value="C:cytoplasm"/>
    <property type="evidence" value="ECO:0007669"/>
    <property type="project" value="TreeGrafter"/>
</dbReference>
<dbReference type="Proteomes" id="UP000525652">
    <property type="component" value="Unassembled WGS sequence"/>
</dbReference>
<dbReference type="Pfam" id="PF00884">
    <property type="entry name" value="Sulfatase"/>
    <property type="match status" value="1"/>
</dbReference>
<sequence length="444" mass="50756">MRPNILFLMNDEHRFDVLGCAGNQVVRTPFLDQLAETGLVFDNAYTPSPICIPSRQCLAMGQYPHTCNVRRYGEDLPPFSNTFADHFSRNGYLTVCAGKLHHMGRDQMQGWLRRIGDNTHVSPNFIDDYRADPVKPLPGCGKWSQRKEILRAGIGHGPNTHDTDAYALEGALRFIEQHFCDSYYDRPGAHQPLMLKVSFNRPHYAFLTSEERFAYYLNRVPVYADEPRFDHPVLGAEDLHVSTDSSLTERDLRRATAAYYGMVEETDADFARLGRALEAVGQNLDEWIVVFTADHGDMLGEHAAWEKQKFFEGSVRVPLMIRWPKGFAGGRRIPQNVSLCDLYATFCDLAALECPEGLDSRSLRPLLEGGNDLRWDNECLSHFGNGHLMIKRDELKYQCYGDDGPEVLFDLARDPLERINFVDDVRYASDLEKLRRRRDSLGYY</sequence>
<name>A0A7X1AX16_9BACT</name>
<dbReference type="PANTHER" id="PTHR45953">
    <property type="entry name" value="IDURONATE 2-SULFATASE"/>
    <property type="match status" value="1"/>
</dbReference>
<dbReference type="GO" id="GO:0046872">
    <property type="term" value="F:metal ion binding"/>
    <property type="evidence" value="ECO:0007669"/>
    <property type="project" value="UniProtKB-KW"/>
</dbReference>
<dbReference type="Gene3D" id="3.40.720.10">
    <property type="entry name" value="Alkaline Phosphatase, subunit A"/>
    <property type="match status" value="1"/>
</dbReference>
<evidence type="ECO:0000259" key="3">
    <source>
        <dbReference type="Pfam" id="PF00884"/>
    </source>
</evidence>
<keyword evidence="2 4" id="KW-0378">Hydrolase</keyword>
<feature type="domain" description="Sulfatase N-terminal" evidence="3">
    <location>
        <begin position="3"/>
        <end position="350"/>
    </location>
</feature>
<dbReference type="SUPFAM" id="SSF53649">
    <property type="entry name" value="Alkaline phosphatase-like"/>
    <property type="match status" value="1"/>
</dbReference>
<gene>
    <name evidence="4" type="ORF">H5P30_07325</name>
</gene>
<dbReference type="EMBL" id="JACHVA010000053">
    <property type="protein sequence ID" value="MBC2601585.1"/>
    <property type="molecule type" value="Genomic_DNA"/>
</dbReference>
<dbReference type="AlphaFoldDB" id="A0A7X1AX16"/>
<evidence type="ECO:0000313" key="5">
    <source>
        <dbReference type="Proteomes" id="UP000525652"/>
    </source>
</evidence>
<proteinExistence type="predicted"/>
<keyword evidence="5" id="KW-1185">Reference proteome</keyword>
<keyword evidence="4" id="KW-0808">Transferase</keyword>
<keyword evidence="1" id="KW-0479">Metal-binding</keyword>
<protein>
    <submittedName>
        <fullName evidence="4">Sulfatase-like hydrolase/transferase</fullName>
    </submittedName>
</protein>
<evidence type="ECO:0000313" key="4">
    <source>
        <dbReference type="EMBL" id="MBC2601585.1"/>
    </source>
</evidence>
<evidence type="ECO:0000256" key="2">
    <source>
        <dbReference type="ARBA" id="ARBA00022801"/>
    </source>
</evidence>
<evidence type="ECO:0000256" key="1">
    <source>
        <dbReference type="ARBA" id="ARBA00022723"/>
    </source>
</evidence>
<dbReference type="PANTHER" id="PTHR45953:SF1">
    <property type="entry name" value="IDURONATE 2-SULFATASE"/>
    <property type="match status" value="1"/>
</dbReference>
<reference evidence="4 5" key="1">
    <citation type="submission" date="2020-07" db="EMBL/GenBank/DDBJ databases">
        <authorList>
            <person name="Feng X."/>
        </authorList>
    </citation>
    <scope>NUCLEOTIDE SEQUENCE [LARGE SCALE GENOMIC DNA]</scope>
    <source>
        <strain evidence="4 5">JCM14086</strain>
    </source>
</reference>
<dbReference type="InterPro" id="IPR000917">
    <property type="entry name" value="Sulfatase_N"/>
</dbReference>